<evidence type="ECO:0000259" key="14">
    <source>
        <dbReference type="Pfam" id="PF00520"/>
    </source>
</evidence>
<dbReference type="Pfam" id="PF25508">
    <property type="entry name" value="TRPM2"/>
    <property type="match status" value="2"/>
</dbReference>
<keyword evidence="11 13" id="KW-0472">Membrane</keyword>
<organism evidence="17 18">
    <name type="scientific">Conger conger</name>
    <name type="common">Conger eel</name>
    <name type="synonym">Muraena conger</name>
    <dbReference type="NCBI Taxonomy" id="82655"/>
    <lineage>
        <taxon>Eukaryota</taxon>
        <taxon>Metazoa</taxon>
        <taxon>Chordata</taxon>
        <taxon>Craniata</taxon>
        <taxon>Vertebrata</taxon>
        <taxon>Euteleostomi</taxon>
        <taxon>Actinopterygii</taxon>
        <taxon>Neopterygii</taxon>
        <taxon>Teleostei</taxon>
        <taxon>Anguilliformes</taxon>
        <taxon>Congridae</taxon>
        <taxon>Conger</taxon>
    </lineage>
</organism>
<feature type="transmembrane region" description="Helical" evidence="13">
    <location>
        <begin position="940"/>
        <end position="959"/>
    </location>
</feature>
<feature type="transmembrane region" description="Helical" evidence="13">
    <location>
        <begin position="998"/>
        <end position="1024"/>
    </location>
</feature>
<keyword evidence="7 13" id="KW-0812">Transmembrane</keyword>
<feature type="transmembrane region" description="Helical" evidence="13">
    <location>
        <begin position="776"/>
        <end position="795"/>
    </location>
</feature>
<evidence type="ECO:0000256" key="8">
    <source>
        <dbReference type="ARBA" id="ARBA00022837"/>
    </source>
</evidence>
<evidence type="ECO:0000256" key="2">
    <source>
        <dbReference type="ARBA" id="ARBA00009501"/>
    </source>
</evidence>
<dbReference type="OrthoDB" id="310870at2759"/>
<dbReference type="InterPro" id="IPR050927">
    <property type="entry name" value="TRPM"/>
</dbReference>
<dbReference type="InterPro" id="IPR057366">
    <property type="entry name" value="TRPM-like"/>
</dbReference>
<evidence type="ECO:0000256" key="3">
    <source>
        <dbReference type="ARBA" id="ARBA00022448"/>
    </source>
</evidence>
<dbReference type="Gene3D" id="3.90.79.10">
    <property type="entry name" value="Nucleoside Triphosphate Pyrophosphohydrolase"/>
    <property type="match status" value="1"/>
</dbReference>
<dbReference type="InterPro" id="IPR005821">
    <property type="entry name" value="Ion_trans_dom"/>
</dbReference>
<accession>A0A9Q1D1F5</accession>
<dbReference type="PANTHER" id="PTHR13800:SF2">
    <property type="entry name" value="TRANSIENT RECEPTOR POTENTIAL CATION CHANNEL SUBFAMILY M MEMBER 2"/>
    <property type="match status" value="1"/>
</dbReference>
<feature type="transmembrane region" description="Helical" evidence="13">
    <location>
        <begin position="911"/>
        <end position="928"/>
    </location>
</feature>
<dbReference type="SUPFAM" id="SSF55811">
    <property type="entry name" value="Nudix"/>
    <property type="match status" value="1"/>
</dbReference>
<dbReference type="InterPro" id="IPR041491">
    <property type="entry name" value="TRPM_SLOG"/>
</dbReference>
<feature type="domain" description="Ion transport" evidence="14">
    <location>
        <begin position="786"/>
        <end position="1035"/>
    </location>
</feature>
<evidence type="ECO:0000256" key="11">
    <source>
        <dbReference type="ARBA" id="ARBA00023136"/>
    </source>
</evidence>
<feature type="transmembrane region" description="Helical" evidence="13">
    <location>
        <begin position="807"/>
        <end position="825"/>
    </location>
</feature>
<evidence type="ECO:0000256" key="1">
    <source>
        <dbReference type="ARBA" id="ARBA00004651"/>
    </source>
</evidence>
<protein>
    <recommendedName>
        <fullName evidence="19">Transient receptor potential cation channel subfamily M member 2</fullName>
    </recommendedName>
</protein>
<comment type="subcellular location">
    <subcellularLocation>
        <location evidence="1">Cell membrane</location>
        <topology evidence="1">Multi-pass membrane protein</topology>
    </subcellularLocation>
</comment>
<gene>
    <name evidence="17" type="ORF">COCON_G00195360</name>
</gene>
<keyword evidence="18" id="KW-1185">Reference proteome</keyword>
<dbReference type="Pfam" id="PF18139">
    <property type="entry name" value="LSDAT_euk"/>
    <property type="match status" value="1"/>
</dbReference>
<dbReference type="Proteomes" id="UP001152803">
    <property type="component" value="Unassembled WGS sequence"/>
</dbReference>
<evidence type="ECO:0000256" key="4">
    <source>
        <dbReference type="ARBA" id="ARBA00022475"/>
    </source>
</evidence>
<evidence type="ECO:0000256" key="9">
    <source>
        <dbReference type="ARBA" id="ARBA00022989"/>
    </source>
</evidence>
<keyword evidence="5" id="KW-0109">Calcium transport</keyword>
<keyword evidence="8" id="KW-0106">Calcium</keyword>
<evidence type="ECO:0000256" key="6">
    <source>
        <dbReference type="ARBA" id="ARBA00022673"/>
    </source>
</evidence>
<feature type="domain" description="TRPM SLOG" evidence="15">
    <location>
        <begin position="139"/>
        <end position="370"/>
    </location>
</feature>
<evidence type="ECO:0000313" key="18">
    <source>
        <dbReference type="Proteomes" id="UP001152803"/>
    </source>
</evidence>
<reference evidence="17" key="1">
    <citation type="journal article" date="2023" name="Science">
        <title>Genome structures resolve the early diversification of teleost fishes.</title>
        <authorList>
            <person name="Parey E."/>
            <person name="Louis A."/>
            <person name="Montfort J."/>
            <person name="Bouchez O."/>
            <person name="Roques C."/>
            <person name="Iampietro C."/>
            <person name="Lluch J."/>
            <person name="Castinel A."/>
            <person name="Donnadieu C."/>
            <person name="Desvignes T."/>
            <person name="Floi Bucao C."/>
            <person name="Jouanno E."/>
            <person name="Wen M."/>
            <person name="Mejri S."/>
            <person name="Dirks R."/>
            <person name="Jansen H."/>
            <person name="Henkel C."/>
            <person name="Chen W.J."/>
            <person name="Zahm M."/>
            <person name="Cabau C."/>
            <person name="Klopp C."/>
            <person name="Thompson A.W."/>
            <person name="Robinson-Rechavi M."/>
            <person name="Braasch I."/>
            <person name="Lecointre G."/>
            <person name="Bobe J."/>
            <person name="Postlethwait J.H."/>
            <person name="Berthelot C."/>
            <person name="Roest Crollius H."/>
            <person name="Guiguen Y."/>
        </authorList>
    </citation>
    <scope>NUCLEOTIDE SEQUENCE</scope>
    <source>
        <strain evidence="17">Concon-B</strain>
    </source>
</reference>
<feature type="transmembrane region" description="Helical" evidence="13">
    <location>
        <begin position="845"/>
        <end position="862"/>
    </location>
</feature>
<evidence type="ECO:0000313" key="17">
    <source>
        <dbReference type="EMBL" id="KAJ8255672.1"/>
    </source>
</evidence>
<comment type="similarity">
    <text evidence="2">Belongs to the transient receptor (TC 1.A.4) family. LTrpC subfamily. TRPM2 sub-subfamily.</text>
</comment>
<sequence>MEECMEEPMLIQSLAVSVARAPDYMSLSPSFQHSLFTSWIKQNIKKKECAFYSEDESGFTSWIKQNIKKKECCFYSENKSIKCPGFCMCGYPRDFHVEDAFRPNEFVGEMWDRQKHIREVPTDAYGDINFSGLGHKMGKYVRVSTDTSTDVLYELMTNHWNLRPPNLLISVTGGTQNFYMRTRLKKMFRRGLIKVAKTTGAWILTGGTHTGVMMHVGQAVRDYALTTSTTEDQIVAIGMANWGTVLNRDTLVNKEGCFPAQYSLDKQNKGRLACLDVNHSHFLLVDDGRNGHYNMEIALRSKLEKLISQQPLGDKGLKVPVVCVVLDGGYGALNTIYNAMLNSTPCVILEGSGRLADVIAQVAKLPRAQVTLALIRQLMRKFFSQEFKELWIIERTKKIQDILRHCQLLTVFRIDEEGQNDIDVAILRALFKASRSSGSPGQETWEQELELAVAWNRLDIAKSEIFTEESQWKSSDLHQAMRSALVGHKPDFVKLLLENGVCLKEFLTEDTLVHLYNNLETGCIFQRRLEERIEKSCKSTVCLSDVSDEFPPKGPTELQNVPSTWPDRDTGRDLFLWAILQNRKELAEIAWEQCRDSMCAALAASKILKKLAQEEVDEGDEAERMWELAECYEKKAIGVFSECYSHDVQRAQRLLIRISPSWGRTTCLRLAVEADDKSFVAHAGVQGLLTQIWCGELAVDNPQWKMLLCMLFPPLIYTDLLTFRRDEDIHREIRRKERMLTMDSVTRRDYMEKPDLQPLTCTSRFVSFFSSAQITFYWNAVSYFGFLWLFAFVLMTDFQTKPSWKEYLLYGWLASLVCEEIRQLFDDPDGFGLQRKSMMYISDLWNILDMLCILVFIIGLACRLTTVLFYTGKIILCIDFIIFCLRLMAIFTISKTLGPQTISVKRMMKDLFFFMFLLTIWVVAYGVAKQGILIDNEERLNWIIRGVLYEPYLIIYGIVPTNIDNVEFDMSTCSVNATDPLKPKCPVLDADSMPVFPAWLTIILLCVYLLFANILLLNLLIAIFNYTFQEVQDNTDTIWKFQRYELIKEYHSRPAPPPPFIFLSHVYIFFRRKVLHRPPQKFKRFMEELSQLEEEEVLSWEAFMKENHLANSQRDLSQSMQCRIQDTSDKVGGMVELLEGEQDRDSGAMAKRLAHLEEQVSQSAKALQWIMDALKSHGFSGKEEAPVLSLQRTTPEADLAVSMREKGTENTFGEHHVNARCLQYPDSTVSRFPVPEEMVPWEVEFDNYEPPIYNADESEQPSGSDTALNKYRNPEGRTGMKGKGALDHLGPNQVLDPVITCWRDDQKSALEFLAVWDKKEGIWTIPGGRVLSGEILPQRLTSILGKKLNEQIKDKLASKAEVFNGYVDDKRNTDNAWLETTAFNIHLDRKDLLMADLNNMAESSQVSGELVQWQEVSRRTLACAYQRELLRKVAELHCRCF</sequence>
<evidence type="ECO:0000256" key="7">
    <source>
        <dbReference type="ARBA" id="ARBA00022692"/>
    </source>
</evidence>
<keyword evidence="3" id="KW-0813">Transport</keyword>
<dbReference type="GO" id="GO:0099604">
    <property type="term" value="F:ligand-gated calcium channel activity"/>
    <property type="evidence" value="ECO:0007669"/>
    <property type="project" value="TreeGrafter"/>
</dbReference>
<keyword evidence="12" id="KW-0407">Ion channel</keyword>
<evidence type="ECO:0000259" key="15">
    <source>
        <dbReference type="Pfam" id="PF18139"/>
    </source>
</evidence>
<keyword evidence="10" id="KW-0406">Ion transport</keyword>
<proteinExistence type="inferred from homology"/>
<evidence type="ECO:0008006" key="19">
    <source>
        <dbReference type="Google" id="ProtNLM"/>
    </source>
</evidence>
<evidence type="ECO:0000259" key="16">
    <source>
        <dbReference type="Pfam" id="PF25508"/>
    </source>
</evidence>
<feature type="domain" description="TRPM-like" evidence="16">
    <location>
        <begin position="464"/>
        <end position="538"/>
    </location>
</feature>
<evidence type="ECO:0000256" key="10">
    <source>
        <dbReference type="ARBA" id="ARBA00023065"/>
    </source>
</evidence>
<evidence type="ECO:0000256" key="5">
    <source>
        <dbReference type="ARBA" id="ARBA00022568"/>
    </source>
</evidence>
<feature type="domain" description="TRPM-like" evidence="16">
    <location>
        <begin position="568"/>
        <end position="682"/>
    </location>
</feature>
<name>A0A9Q1D1F5_CONCO</name>
<feature type="transmembrane region" description="Helical" evidence="13">
    <location>
        <begin position="874"/>
        <end position="891"/>
    </location>
</feature>
<dbReference type="InterPro" id="IPR015797">
    <property type="entry name" value="NUDIX_hydrolase-like_dom_sf"/>
</dbReference>
<dbReference type="Pfam" id="PF00520">
    <property type="entry name" value="Ion_trans"/>
    <property type="match status" value="1"/>
</dbReference>
<keyword evidence="4" id="KW-1003">Cell membrane</keyword>
<evidence type="ECO:0000256" key="13">
    <source>
        <dbReference type="SAM" id="Phobius"/>
    </source>
</evidence>
<comment type="caution">
    <text evidence="17">The sequence shown here is derived from an EMBL/GenBank/DDBJ whole genome shotgun (WGS) entry which is preliminary data.</text>
</comment>
<keyword evidence="6" id="KW-0107">Calcium channel</keyword>
<dbReference type="GO" id="GO:0005886">
    <property type="term" value="C:plasma membrane"/>
    <property type="evidence" value="ECO:0007669"/>
    <property type="project" value="UniProtKB-SubCell"/>
</dbReference>
<evidence type="ECO:0000256" key="12">
    <source>
        <dbReference type="ARBA" id="ARBA00023303"/>
    </source>
</evidence>
<dbReference type="PANTHER" id="PTHR13800">
    <property type="entry name" value="TRANSIENT RECEPTOR POTENTIAL CATION CHANNEL, SUBFAMILY M, MEMBER 6"/>
    <property type="match status" value="1"/>
</dbReference>
<dbReference type="EMBL" id="JAFJMO010000015">
    <property type="protein sequence ID" value="KAJ8255672.1"/>
    <property type="molecule type" value="Genomic_DNA"/>
</dbReference>
<keyword evidence="9 13" id="KW-1133">Transmembrane helix</keyword>